<proteinExistence type="predicted"/>
<sequence>MEQIKKETKRFSEFSSSTMANVNFTINKQIYSSYSKNLHYMRGNFMMNMFISQQNSDFFDIPSAPSLFQSVYMKVSSMLVNYPAMFIQNLTAKIQKIYESPFEFAATVDLFFQEDMTDIIVFAYSSFPALYSFFLTDEFCSSASLFLSAIFKSSRNQLLSELLLSSFFISGTVFYDRFFSLIGDHLFDLASRKKNDFSLLPNNNTSNNQNNGKKRSFSFTKLFEPKIKLSINTTTNTTNNNNNNTNFKNLFDEFFPLFLQSLKICLPLLSQYHIQAFKNFCKTFPESSHKFFLQKVILQPFQTASESSISLVSSEGNKFFMSFLNMLSNLPVNDKRIQSFLTIVMNLSSSCKDNNNNNKDIINNASNSDNKAKLYDFHDVYPSLKGFVWNHGVPILFGHIDIKLLIDILKFTEIFNMDSSKINQLKINFKDSFGTVMFNVFPCFCATNPPEQGIGIELFGEAPPSFESSVRIYKDLIEEQKCKENINNDDDEEEEYSEGEKKAKDFEKNLGITSEKKRIFRKVNKFAIEENISLSELILNPPPQFSILKNDVSYIFLLLNKFHENFTTTEQAILMEEAKQKIKNLIISTQNMTHITYHHFSFSFLKERIHGISDIVPAIQELINSNSNTNSVANSNLLLTKSKVNPAFLSNNDLNNPTLSENRLPASVMFEISLTALDTLTLCEGTKKIEMMEADFEDELMMWIEDEWPSFRENEIFIKRLKNIESLAIFLKHVQKGGYGSRLKIITNFVSGLRTILTTDNIHLWKPAFKYAVFFSSQKQVFSTFLYIYHFFIMQLRLDTIWDVDIQNLISMFTAGMWSILDKNIDLNLKYADFAKIKPIFYP</sequence>
<reference evidence="1 2" key="1">
    <citation type="submission" date="2024-04" db="EMBL/GenBank/DDBJ databases">
        <title>Tritrichomonas musculus Genome.</title>
        <authorList>
            <person name="Alves-Ferreira E."/>
            <person name="Grigg M."/>
            <person name="Lorenzi H."/>
            <person name="Galac M."/>
        </authorList>
    </citation>
    <scope>NUCLEOTIDE SEQUENCE [LARGE SCALE GENOMIC DNA]</scope>
    <source>
        <strain evidence="1 2">EAF2021</strain>
    </source>
</reference>
<keyword evidence="2" id="KW-1185">Reference proteome</keyword>
<protein>
    <submittedName>
        <fullName evidence="1">Uncharacterized protein</fullName>
    </submittedName>
</protein>
<dbReference type="EMBL" id="JAPFFF010000021">
    <property type="protein sequence ID" value="KAK8854096.1"/>
    <property type="molecule type" value="Genomic_DNA"/>
</dbReference>
<evidence type="ECO:0000313" key="1">
    <source>
        <dbReference type="EMBL" id="KAK8854096.1"/>
    </source>
</evidence>
<dbReference type="Proteomes" id="UP001470230">
    <property type="component" value="Unassembled WGS sequence"/>
</dbReference>
<organism evidence="1 2">
    <name type="scientific">Tritrichomonas musculus</name>
    <dbReference type="NCBI Taxonomy" id="1915356"/>
    <lineage>
        <taxon>Eukaryota</taxon>
        <taxon>Metamonada</taxon>
        <taxon>Parabasalia</taxon>
        <taxon>Tritrichomonadida</taxon>
        <taxon>Tritrichomonadidae</taxon>
        <taxon>Tritrichomonas</taxon>
    </lineage>
</organism>
<comment type="caution">
    <text evidence="1">The sequence shown here is derived from an EMBL/GenBank/DDBJ whole genome shotgun (WGS) entry which is preliminary data.</text>
</comment>
<name>A0ABR2HWW0_9EUKA</name>
<accession>A0ABR2HWW0</accession>
<gene>
    <name evidence="1" type="ORF">M9Y10_016646</name>
</gene>
<evidence type="ECO:0000313" key="2">
    <source>
        <dbReference type="Proteomes" id="UP001470230"/>
    </source>
</evidence>